<reference evidence="7 8" key="1">
    <citation type="submission" date="2024-07" db="EMBL/GenBank/DDBJ databases">
        <title>Section-level genome sequencing and comparative genomics of Aspergillus sections Usti and Cavernicolus.</title>
        <authorList>
            <consortium name="Lawrence Berkeley National Laboratory"/>
            <person name="Nybo J.L."/>
            <person name="Vesth T.C."/>
            <person name="Theobald S."/>
            <person name="Frisvad J.C."/>
            <person name="Larsen T.O."/>
            <person name="Kjaerboelling I."/>
            <person name="Rothschild-Mancinelli K."/>
            <person name="Lyhne E.K."/>
            <person name="Kogle M.E."/>
            <person name="Barry K."/>
            <person name="Clum A."/>
            <person name="Na H."/>
            <person name="Ledsgaard L."/>
            <person name="Lin J."/>
            <person name="Lipzen A."/>
            <person name="Kuo A."/>
            <person name="Riley R."/>
            <person name="Mondo S."/>
            <person name="LaButti K."/>
            <person name="Haridas S."/>
            <person name="Pangalinan J."/>
            <person name="Salamov A.A."/>
            <person name="Simmons B.A."/>
            <person name="Magnuson J.K."/>
            <person name="Chen J."/>
            <person name="Drula E."/>
            <person name="Henrissat B."/>
            <person name="Wiebenga A."/>
            <person name="Lubbers R.J."/>
            <person name="Gomes A.C."/>
            <person name="Macurrencykelacurrency M.R."/>
            <person name="Stajich J."/>
            <person name="Grigoriev I.V."/>
            <person name="Mortensen U.H."/>
            <person name="De vries R.P."/>
            <person name="Baker S.E."/>
            <person name="Andersen M.R."/>
        </authorList>
    </citation>
    <scope>NUCLEOTIDE SEQUENCE [LARGE SCALE GENOMIC DNA]</scope>
    <source>
        <strain evidence="7 8">CBS 756.74</strain>
    </source>
</reference>
<evidence type="ECO:0000256" key="5">
    <source>
        <dbReference type="SAM" id="MobiDB-lite"/>
    </source>
</evidence>
<keyword evidence="3" id="KW-0862">Zinc</keyword>
<keyword evidence="1" id="KW-0479">Metal-binding</keyword>
<evidence type="ECO:0000259" key="6">
    <source>
        <dbReference type="PROSITE" id="PS50089"/>
    </source>
</evidence>
<accession>A0ABR4KAQ7</accession>
<keyword evidence="2 4" id="KW-0863">Zinc-finger</keyword>
<dbReference type="InterPro" id="IPR018957">
    <property type="entry name" value="Znf_C3HC4_RING-type"/>
</dbReference>
<dbReference type="GeneID" id="98155481"/>
<sequence>MDQEASSSRRISTISIPSSPPRRRRPSNAQAGPSGPRKRRRLTNQTVSSSGSQHENANDAIESIDLTEVDGNSAIAKVLAKQREDAVAAQQPSDSGSARTKLTAYKCPVCMDTPTDATTTVCGHLFCHQCITEALKIGEERTDQAGKSRGTCPVCRKPLARQDSPGPKRSLVPLKISLITKKKSAASTQKEVF</sequence>
<dbReference type="InterPro" id="IPR013083">
    <property type="entry name" value="Znf_RING/FYVE/PHD"/>
</dbReference>
<dbReference type="EMBL" id="JBFXLR010000024">
    <property type="protein sequence ID" value="KAL2849092.1"/>
    <property type="molecule type" value="Genomic_DNA"/>
</dbReference>
<dbReference type="PANTHER" id="PTHR23041:SF78">
    <property type="entry name" value="E3 UBIQUITIN-PROTEIN LIGASE RNF4"/>
    <property type="match status" value="1"/>
</dbReference>
<dbReference type="SMART" id="SM00184">
    <property type="entry name" value="RING"/>
    <property type="match status" value="1"/>
</dbReference>
<dbReference type="SUPFAM" id="SSF57850">
    <property type="entry name" value="RING/U-box"/>
    <property type="match status" value="1"/>
</dbReference>
<evidence type="ECO:0000256" key="2">
    <source>
        <dbReference type="ARBA" id="ARBA00022771"/>
    </source>
</evidence>
<feature type="compositionally biased region" description="Low complexity" evidence="5">
    <location>
        <begin position="1"/>
        <end position="17"/>
    </location>
</feature>
<dbReference type="Gene3D" id="3.30.40.10">
    <property type="entry name" value="Zinc/RING finger domain, C3HC4 (zinc finger)"/>
    <property type="match status" value="1"/>
</dbReference>
<evidence type="ECO:0000256" key="3">
    <source>
        <dbReference type="ARBA" id="ARBA00022833"/>
    </source>
</evidence>
<dbReference type="Pfam" id="PF00097">
    <property type="entry name" value="zf-C3HC4"/>
    <property type="match status" value="1"/>
</dbReference>
<proteinExistence type="predicted"/>
<organism evidence="7 8">
    <name type="scientific">Aspergillus pseudodeflectus</name>
    <dbReference type="NCBI Taxonomy" id="176178"/>
    <lineage>
        <taxon>Eukaryota</taxon>
        <taxon>Fungi</taxon>
        <taxon>Dikarya</taxon>
        <taxon>Ascomycota</taxon>
        <taxon>Pezizomycotina</taxon>
        <taxon>Eurotiomycetes</taxon>
        <taxon>Eurotiomycetidae</taxon>
        <taxon>Eurotiales</taxon>
        <taxon>Aspergillaceae</taxon>
        <taxon>Aspergillus</taxon>
        <taxon>Aspergillus subgen. Nidulantes</taxon>
    </lineage>
</organism>
<feature type="compositionally biased region" description="Polar residues" evidence="5">
    <location>
        <begin position="43"/>
        <end position="55"/>
    </location>
</feature>
<name>A0ABR4KAQ7_9EURO</name>
<dbReference type="PROSITE" id="PS50089">
    <property type="entry name" value="ZF_RING_2"/>
    <property type="match status" value="1"/>
</dbReference>
<dbReference type="PANTHER" id="PTHR23041">
    <property type="entry name" value="RING FINGER DOMAIN-CONTAINING"/>
    <property type="match status" value="1"/>
</dbReference>
<protein>
    <recommendedName>
        <fullName evidence="6">RING-type domain-containing protein</fullName>
    </recommendedName>
</protein>
<dbReference type="PROSITE" id="PS00518">
    <property type="entry name" value="ZF_RING_1"/>
    <property type="match status" value="1"/>
</dbReference>
<evidence type="ECO:0000313" key="7">
    <source>
        <dbReference type="EMBL" id="KAL2849092.1"/>
    </source>
</evidence>
<comment type="caution">
    <text evidence="7">The sequence shown here is derived from an EMBL/GenBank/DDBJ whole genome shotgun (WGS) entry which is preliminary data.</text>
</comment>
<evidence type="ECO:0000256" key="4">
    <source>
        <dbReference type="PROSITE-ProRule" id="PRU00175"/>
    </source>
</evidence>
<dbReference type="InterPro" id="IPR001841">
    <property type="entry name" value="Znf_RING"/>
</dbReference>
<dbReference type="InterPro" id="IPR017907">
    <property type="entry name" value="Znf_RING_CS"/>
</dbReference>
<gene>
    <name evidence="7" type="ORF">BJX68DRAFT_238241</name>
</gene>
<dbReference type="Proteomes" id="UP001610444">
    <property type="component" value="Unassembled WGS sequence"/>
</dbReference>
<feature type="region of interest" description="Disordered" evidence="5">
    <location>
        <begin position="1"/>
        <end position="64"/>
    </location>
</feature>
<evidence type="ECO:0000256" key="1">
    <source>
        <dbReference type="ARBA" id="ARBA00022723"/>
    </source>
</evidence>
<evidence type="ECO:0000313" key="8">
    <source>
        <dbReference type="Proteomes" id="UP001610444"/>
    </source>
</evidence>
<dbReference type="RefSeq" id="XP_070898627.1">
    <property type="nucleotide sequence ID" value="XM_071040317.1"/>
</dbReference>
<keyword evidence="8" id="KW-1185">Reference proteome</keyword>
<feature type="domain" description="RING-type" evidence="6">
    <location>
        <begin position="107"/>
        <end position="156"/>
    </location>
</feature>
<dbReference type="InterPro" id="IPR047134">
    <property type="entry name" value="RNF4"/>
</dbReference>